<dbReference type="Pfam" id="PF06418">
    <property type="entry name" value="CTP_synth_N"/>
    <property type="match status" value="1"/>
</dbReference>
<sequence length="166" mass="18314">MSPFEHGEVYVLADGGEVDLDLGNYERWMAVSLKSDHNITTGKVFRKLIEKERAGGFLGKTVQLVPHFTNEVVDHIFRVCQEAVCESGKGPEICMIEVGGTVGDMESQPFMEALRRLRYSIPPQDFCLMHTTYLPVFGGGAEDKTDAALFSYSLVHRPSAGLSGMP</sequence>
<dbReference type="GO" id="GO:0006241">
    <property type="term" value="P:CTP biosynthetic process"/>
    <property type="evidence" value="ECO:0007669"/>
    <property type="project" value="TreeGrafter"/>
</dbReference>
<accession>A0A061J9D8</accession>
<dbReference type="SUPFAM" id="SSF52540">
    <property type="entry name" value="P-loop containing nucleoside triphosphate hydrolases"/>
    <property type="match status" value="1"/>
</dbReference>
<dbReference type="PANTHER" id="PTHR11550">
    <property type="entry name" value="CTP SYNTHASE"/>
    <property type="match status" value="1"/>
</dbReference>
<dbReference type="Gene3D" id="3.40.50.300">
    <property type="entry name" value="P-loop containing nucleotide triphosphate hydrolases"/>
    <property type="match status" value="1"/>
</dbReference>
<organism evidence="2 3">
    <name type="scientific">Trypanosoma rangeli SC58</name>
    <dbReference type="NCBI Taxonomy" id="429131"/>
    <lineage>
        <taxon>Eukaryota</taxon>
        <taxon>Discoba</taxon>
        <taxon>Euglenozoa</taxon>
        <taxon>Kinetoplastea</taxon>
        <taxon>Metakinetoplastina</taxon>
        <taxon>Trypanosomatida</taxon>
        <taxon>Trypanosomatidae</taxon>
        <taxon>Trypanosoma</taxon>
        <taxon>Herpetosoma</taxon>
    </lineage>
</organism>
<evidence type="ECO:0000313" key="3">
    <source>
        <dbReference type="Proteomes" id="UP000031737"/>
    </source>
</evidence>
<evidence type="ECO:0000313" key="2">
    <source>
        <dbReference type="EMBL" id="ESL10955.1"/>
    </source>
</evidence>
<dbReference type="GO" id="GO:0019856">
    <property type="term" value="P:pyrimidine nucleobase biosynthetic process"/>
    <property type="evidence" value="ECO:0007669"/>
    <property type="project" value="TreeGrafter"/>
</dbReference>
<dbReference type="OrthoDB" id="1739076at2759"/>
<gene>
    <name evidence="2" type="ORF">TRSC58_01304</name>
</gene>
<dbReference type="PANTHER" id="PTHR11550:SF0">
    <property type="entry name" value="CTP SYNTHASE-RELATED"/>
    <property type="match status" value="1"/>
</dbReference>
<reference evidence="2 3" key="1">
    <citation type="submission" date="2013-07" db="EMBL/GenBank/DDBJ databases">
        <authorList>
            <person name="Stoco P.H."/>
            <person name="Wagner G."/>
            <person name="Gerber A."/>
            <person name="Zaha A."/>
            <person name="Thompson C."/>
            <person name="Bartholomeu D.C."/>
            <person name="Luckemeyer D.D."/>
            <person name="Bahia D."/>
            <person name="Loreto E."/>
            <person name="Prestes E.B."/>
            <person name="Lima F.M."/>
            <person name="Rodrigues-Luiz G."/>
            <person name="Vallejo G.A."/>
            <person name="Filho J.F."/>
            <person name="Monteiro K.M."/>
            <person name="Tyler K.M."/>
            <person name="de Almeida L.G."/>
            <person name="Ortiz M.F."/>
            <person name="Siervo M.A."/>
            <person name="de Moraes M.H."/>
            <person name="Cunha O.L."/>
            <person name="Mendonca-Neto R."/>
            <person name="Silva R."/>
            <person name="Teixeira S.M."/>
            <person name="Murta S.M."/>
            <person name="Sincero T.C."/>
            <person name="Mendes T.A."/>
            <person name="Urmenyi T.P."/>
            <person name="Silva V.G."/>
            <person name="da Rocha W.D."/>
            <person name="Andersson B."/>
            <person name="Romanha A.J."/>
            <person name="Steindel M."/>
            <person name="de Vasconcelos A.T."/>
            <person name="Grisard E.C."/>
        </authorList>
    </citation>
    <scope>NUCLEOTIDE SEQUENCE [LARGE SCALE GENOMIC DNA]</scope>
    <source>
        <strain evidence="2 3">SC58</strain>
    </source>
</reference>
<name>A0A061J9D8_TRYRA</name>
<evidence type="ECO:0000259" key="1">
    <source>
        <dbReference type="Pfam" id="PF06418"/>
    </source>
</evidence>
<dbReference type="GO" id="GO:0003883">
    <property type="term" value="F:CTP synthase activity"/>
    <property type="evidence" value="ECO:0007669"/>
    <property type="project" value="InterPro"/>
</dbReference>
<protein>
    <recommendedName>
        <fullName evidence="1">CTP synthase N-terminal domain-containing protein</fullName>
    </recommendedName>
</protein>
<dbReference type="InterPro" id="IPR017456">
    <property type="entry name" value="CTP_synthase_N"/>
</dbReference>
<dbReference type="Proteomes" id="UP000031737">
    <property type="component" value="Unassembled WGS sequence"/>
</dbReference>
<dbReference type="GO" id="GO:0042802">
    <property type="term" value="F:identical protein binding"/>
    <property type="evidence" value="ECO:0007669"/>
    <property type="project" value="TreeGrafter"/>
</dbReference>
<proteinExistence type="predicted"/>
<comment type="caution">
    <text evidence="2">The sequence shown here is derived from an EMBL/GenBank/DDBJ whole genome shotgun (WGS) entry which is preliminary data.</text>
</comment>
<dbReference type="EMBL" id="AUPL01001304">
    <property type="protein sequence ID" value="ESL10955.1"/>
    <property type="molecule type" value="Genomic_DNA"/>
</dbReference>
<dbReference type="VEuPathDB" id="TriTrypDB:TRSC58_01304"/>
<feature type="domain" description="CTP synthase N-terminal" evidence="1">
    <location>
        <begin position="1"/>
        <end position="148"/>
    </location>
</feature>
<dbReference type="InterPro" id="IPR004468">
    <property type="entry name" value="CTP_synthase"/>
</dbReference>
<dbReference type="AlphaFoldDB" id="A0A061J9D8"/>
<dbReference type="InterPro" id="IPR027417">
    <property type="entry name" value="P-loop_NTPase"/>
</dbReference>
<keyword evidence="3" id="KW-1185">Reference proteome</keyword>